<comment type="caution">
    <text evidence="2">The sequence shown here is derived from an EMBL/GenBank/DDBJ whole genome shotgun (WGS) entry which is preliminary data.</text>
</comment>
<dbReference type="AlphaFoldDB" id="A0A947CWM6"/>
<evidence type="ECO:0000256" key="1">
    <source>
        <dbReference type="SAM" id="MobiDB-lite"/>
    </source>
</evidence>
<feature type="compositionally biased region" description="Low complexity" evidence="1">
    <location>
        <begin position="292"/>
        <end position="306"/>
    </location>
</feature>
<evidence type="ECO:0000313" key="3">
    <source>
        <dbReference type="Proteomes" id="UP000748108"/>
    </source>
</evidence>
<dbReference type="SUPFAM" id="SSF56059">
    <property type="entry name" value="Glutathione synthetase ATP-binding domain-like"/>
    <property type="match status" value="1"/>
</dbReference>
<feature type="compositionally biased region" description="Low complexity" evidence="1">
    <location>
        <begin position="244"/>
        <end position="259"/>
    </location>
</feature>
<proteinExistence type="predicted"/>
<dbReference type="Pfam" id="PF14398">
    <property type="entry name" value="ATPgrasp_YheCD"/>
    <property type="match status" value="1"/>
</dbReference>
<feature type="compositionally biased region" description="Low complexity" evidence="1">
    <location>
        <begin position="272"/>
        <end position="285"/>
    </location>
</feature>
<evidence type="ECO:0000313" key="2">
    <source>
        <dbReference type="EMBL" id="MBT9281772.1"/>
    </source>
</evidence>
<dbReference type="InterPro" id="IPR026838">
    <property type="entry name" value="YheC/D"/>
</dbReference>
<feature type="region of interest" description="Disordered" evidence="1">
    <location>
        <begin position="243"/>
        <end position="324"/>
    </location>
</feature>
<gene>
    <name evidence="2" type="ORF">KM312_03810</name>
</gene>
<dbReference type="Gene3D" id="3.30.470.20">
    <property type="entry name" value="ATP-grasp fold, B domain"/>
    <property type="match status" value="1"/>
</dbReference>
<protein>
    <submittedName>
        <fullName evidence="2">YheC/YheD family protein</fullName>
    </submittedName>
</protein>
<dbReference type="Proteomes" id="UP000748108">
    <property type="component" value="Unassembled WGS sequence"/>
</dbReference>
<dbReference type="EMBL" id="JAHHQF010000043">
    <property type="protein sequence ID" value="MBT9281772.1"/>
    <property type="molecule type" value="Genomic_DNA"/>
</dbReference>
<reference evidence="2" key="1">
    <citation type="journal article" date="2021" name="Microbiology">
        <title>Metagenomic Analysis of the Microbial Community in the Underground Coal Fire Area (Kemerovo Region, Russia) Revealed Predominance of Thermophilic Members of the Phyla Deinococcus-thermus, Aquificae, and Firmicutes.</title>
        <authorList>
            <person name="Kadnikov V."/>
            <person name="Mardanov A.V."/>
            <person name="Beletsky A.V."/>
            <person name="Karnachuk O.V."/>
            <person name="Ravin N.V."/>
        </authorList>
    </citation>
    <scope>NUCLEOTIDE SEQUENCE</scope>
    <source>
        <strain evidence="2">RBS10-49</strain>
    </source>
</reference>
<sequence>MDRLRARVLVDPALPSGFACLVLPGGARRRPGPPAAEPPKALAIGGTLPIPVTCLGQEAALSPAGEPEEAAALRLAPAVAEALAWTEPAILTLVRSGSLLFAGPVVAVVTDGRTRPEDDPRAPFFVELARAAQAVGAFVYLTEPSALDPGAPAASGWALTPAGWRYGRRPPPNAIVPRLRSRRAERAVADRWTAAWRARGAIVFHTRFLSKWAVYEALSDTPLSRHLPPTALLRPEAGGFPLSGALGAAEAEPPGAGKEAAGGDSGSGEAAGGEAVSGVPAGVPPDQGGAEGDPAGAKPGGPRAAAETLPSDIGGPGGDFAGEAPAAGRPAVAWFVKPEYGSEGRGIWRLERRGDEAIAFSARSPLLGVRVPPAALTRFLRRRRGERRYVVQPDLRLARLDGRPVDFRLLVVQEAPGTFRVVSAVARLGPPGHFLTNLAQAGILLPAAEALRRLAEGQPVPALSAMKRLAREAARWLQRRTAEAGPLLELGVDIGLDAAGRLWIIEVNAKPSKRGPGGGGIRPSARALARAFVRWWTPAGPP</sequence>
<name>A0A947CWM6_HYDSH</name>
<organism evidence="2 3">
    <name type="scientific">Hydrogenibacillus schlegelii</name>
    <name type="common">Bacillus schlegelii</name>
    <dbReference type="NCBI Taxonomy" id="1484"/>
    <lineage>
        <taxon>Bacteria</taxon>
        <taxon>Bacillati</taxon>
        <taxon>Bacillota</taxon>
        <taxon>Bacilli</taxon>
        <taxon>Bacillales</taxon>
        <taxon>Bacillales Family X. Incertae Sedis</taxon>
        <taxon>Hydrogenibacillus</taxon>
    </lineage>
</organism>
<accession>A0A947CWM6</accession>